<gene>
    <name evidence="1" type="ORF">EVAR_102350_1</name>
</gene>
<dbReference type="EMBL" id="BGZK01000862">
    <property type="protein sequence ID" value="GBP63187.1"/>
    <property type="molecule type" value="Genomic_DNA"/>
</dbReference>
<accession>A0A4C1XLN4</accession>
<sequence length="144" mass="15708">MLSKKSFRFSKHSFSQHVHCWIQASTLLLDYHEYGLGPHAIIASPRLFVIVNQSSGRTSHTAKSSSLSSFNYLCSPTLNGSTKNMTSLLPLQLIDSVTGADHFSPSVDFLVPGSISTENSSFYRMLSDSAAVGKWHIVSTNAIA</sequence>
<comment type="caution">
    <text evidence="1">The sequence shown here is derived from an EMBL/GenBank/DDBJ whole genome shotgun (WGS) entry which is preliminary data.</text>
</comment>
<reference evidence="1 2" key="1">
    <citation type="journal article" date="2019" name="Commun. Biol.">
        <title>The bagworm genome reveals a unique fibroin gene that provides high tensile strength.</title>
        <authorList>
            <person name="Kono N."/>
            <person name="Nakamura H."/>
            <person name="Ohtoshi R."/>
            <person name="Tomita M."/>
            <person name="Numata K."/>
            <person name="Arakawa K."/>
        </authorList>
    </citation>
    <scope>NUCLEOTIDE SEQUENCE [LARGE SCALE GENOMIC DNA]</scope>
</reference>
<keyword evidence="2" id="KW-1185">Reference proteome</keyword>
<name>A0A4C1XLN4_EUMVA</name>
<evidence type="ECO:0000313" key="1">
    <source>
        <dbReference type="EMBL" id="GBP63187.1"/>
    </source>
</evidence>
<dbReference type="AlphaFoldDB" id="A0A4C1XLN4"/>
<evidence type="ECO:0000313" key="2">
    <source>
        <dbReference type="Proteomes" id="UP000299102"/>
    </source>
</evidence>
<organism evidence="1 2">
    <name type="scientific">Eumeta variegata</name>
    <name type="common">Bagworm moth</name>
    <name type="synonym">Eumeta japonica</name>
    <dbReference type="NCBI Taxonomy" id="151549"/>
    <lineage>
        <taxon>Eukaryota</taxon>
        <taxon>Metazoa</taxon>
        <taxon>Ecdysozoa</taxon>
        <taxon>Arthropoda</taxon>
        <taxon>Hexapoda</taxon>
        <taxon>Insecta</taxon>
        <taxon>Pterygota</taxon>
        <taxon>Neoptera</taxon>
        <taxon>Endopterygota</taxon>
        <taxon>Lepidoptera</taxon>
        <taxon>Glossata</taxon>
        <taxon>Ditrysia</taxon>
        <taxon>Tineoidea</taxon>
        <taxon>Psychidae</taxon>
        <taxon>Oiketicinae</taxon>
        <taxon>Eumeta</taxon>
    </lineage>
</organism>
<proteinExistence type="predicted"/>
<protein>
    <submittedName>
        <fullName evidence="1">Uncharacterized protein</fullName>
    </submittedName>
</protein>
<dbReference type="Proteomes" id="UP000299102">
    <property type="component" value="Unassembled WGS sequence"/>
</dbReference>